<sequence length="80" mass="9532">MKLFREKVICPRCDGNGLIYKAEIKKLNQIVYVCDECDATWLTNNEIYLNNFIDFETFLEENSCSYNDANIIRLGYDWYN</sequence>
<reference evidence="1 2" key="1">
    <citation type="submission" date="2012-04" db="EMBL/GenBank/DDBJ databases">
        <title>The Genome Sequence of Bacillus cereus VD154.</title>
        <authorList>
            <consortium name="The Broad Institute Genome Sequencing Platform"/>
            <consortium name="The Broad Institute Genome Sequencing Center for Infectious Disease"/>
            <person name="Feldgarden M."/>
            <person name="Van der Auwera G.A."/>
            <person name="Mahillon J."/>
            <person name="Duprez V."/>
            <person name="Timmery S."/>
            <person name="Mattelet C."/>
            <person name="Dierick K."/>
            <person name="Sun M."/>
            <person name="Yu Z."/>
            <person name="Zhu L."/>
            <person name="Hu X."/>
            <person name="Shank E.B."/>
            <person name="Swiecicka I."/>
            <person name="Hansen B.M."/>
            <person name="Andrup L."/>
            <person name="Young S.K."/>
            <person name="Zeng Q."/>
            <person name="Gargeya S."/>
            <person name="Fitzgerald M."/>
            <person name="Haas B."/>
            <person name="Abouelleil A."/>
            <person name="Alvarado L."/>
            <person name="Arachchi H.M."/>
            <person name="Berlin A."/>
            <person name="Chapman S.B."/>
            <person name="Goldberg J."/>
            <person name="Griggs A."/>
            <person name="Gujja S."/>
            <person name="Hansen M."/>
            <person name="Howarth C."/>
            <person name="Imamovic A."/>
            <person name="Larimer J."/>
            <person name="McCowen C."/>
            <person name="Montmayeur A."/>
            <person name="Murphy C."/>
            <person name="Neiman D."/>
            <person name="Pearson M."/>
            <person name="Priest M."/>
            <person name="Roberts A."/>
            <person name="Saif S."/>
            <person name="Shea T."/>
            <person name="Sisk P."/>
            <person name="Sykes S."/>
            <person name="Wortman J."/>
            <person name="Nusbaum C."/>
            <person name="Birren B."/>
        </authorList>
    </citation>
    <scope>NUCLEOTIDE SEQUENCE [LARGE SCALE GENOMIC DNA]</scope>
    <source>
        <strain evidence="1 2">VD154</strain>
    </source>
</reference>
<protein>
    <submittedName>
        <fullName evidence="1">Uncharacterized protein</fullName>
    </submittedName>
</protein>
<organism evidence="1 2">
    <name type="scientific">Bacillus cereus VD154</name>
    <dbReference type="NCBI Taxonomy" id="1053238"/>
    <lineage>
        <taxon>Bacteria</taxon>
        <taxon>Bacillati</taxon>
        <taxon>Bacillota</taxon>
        <taxon>Bacilli</taxon>
        <taxon>Bacillales</taxon>
        <taxon>Bacillaceae</taxon>
        <taxon>Bacillus</taxon>
        <taxon>Bacillus cereus group</taxon>
    </lineage>
</organism>
<accession>A0A9W5KQT5</accession>
<dbReference type="EMBL" id="AHFG01000101">
    <property type="protein sequence ID" value="EJR60946.1"/>
    <property type="molecule type" value="Genomic_DNA"/>
</dbReference>
<dbReference type="AlphaFoldDB" id="A0A9W5KQT5"/>
<proteinExistence type="predicted"/>
<dbReference type="RefSeq" id="WP_000765552.1">
    <property type="nucleotide sequence ID" value="NZ_JH791887.1"/>
</dbReference>
<evidence type="ECO:0000313" key="2">
    <source>
        <dbReference type="Proteomes" id="UP000006967"/>
    </source>
</evidence>
<name>A0A9W5KQT5_BACCE</name>
<comment type="caution">
    <text evidence="1">The sequence shown here is derived from an EMBL/GenBank/DDBJ whole genome shotgun (WGS) entry which is preliminary data.</text>
</comment>
<evidence type="ECO:0000313" key="1">
    <source>
        <dbReference type="EMBL" id="EJR60946.1"/>
    </source>
</evidence>
<dbReference type="Proteomes" id="UP000006967">
    <property type="component" value="Unassembled WGS sequence"/>
</dbReference>
<gene>
    <name evidence="1" type="ORF">IK5_06094</name>
</gene>